<proteinExistence type="inferred from homology"/>
<name>A0A7W3UFM7_9LACO</name>
<dbReference type="GO" id="GO:0016787">
    <property type="term" value="F:hydrolase activity"/>
    <property type="evidence" value="ECO:0007669"/>
    <property type="project" value="UniProtKB-KW"/>
</dbReference>
<dbReference type="CDD" id="cd00431">
    <property type="entry name" value="cysteine_hydrolases"/>
    <property type="match status" value="1"/>
</dbReference>
<dbReference type="EMBL" id="JACIVE010000009">
    <property type="protein sequence ID" value="MBB1094632.1"/>
    <property type="molecule type" value="Genomic_DNA"/>
</dbReference>
<comment type="similarity">
    <text evidence="1">Belongs to the isochorismatase family.</text>
</comment>
<organism evidence="4 5">
    <name type="scientific">Limosilactobacillus agrestis</name>
    <dbReference type="NCBI Taxonomy" id="2759748"/>
    <lineage>
        <taxon>Bacteria</taxon>
        <taxon>Bacillati</taxon>
        <taxon>Bacillota</taxon>
        <taxon>Bacilli</taxon>
        <taxon>Lactobacillales</taxon>
        <taxon>Lactobacillaceae</taxon>
        <taxon>Limosilactobacillus</taxon>
    </lineage>
</organism>
<evidence type="ECO:0000313" key="4">
    <source>
        <dbReference type="EMBL" id="MBB1094632.1"/>
    </source>
</evidence>
<evidence type="ECO:0000256" key="1">
    <source>
        <dbReference type="ARBA" id="ARBA00006336"/>
    </source>
</evidence>
<dbReference type="Proteomes" id="UP000534578">
    <property type="component" value="Unassembled WGS sequence"/>
</dbReference>
<dbReference type="InterPro" id="IPR000868">
    <property type="entry name" value="Isochorismatase-like_dom"/>
</dbReference>
<dbReference type="Gene3D" id="3.40.50.850">
    <property type="entry name" value="Isochorismatase-like"/>
    <property type="match status" value="1"/>
</dbReference>
<feature type="domain" description="Isochorismatase-like" evidence="3">
    <location>
        <begin position="7"/>
        <end position="192"/>
    </location>
</feature>
<evidence type="ECO:0000313" key="5">
    <source>
        <dbReference type="Proteomes" id="UP000534578"/>
    </source>
</evidence>
<dbReference type="InterPro" id="IPR036380">
    <property type="entry name" value="Isochorismatase-like_sf"/>
</dbReference>
<comment type="caution">
    <text evidence="4">The sequence shown here is derived from an EMBL/GenBank/DDBJ whole genome shotgun (WGS) entry which is preliminary data.</text>
</comment>
<sequence length="198" mass="21618">MLEKNKTALLVIDMQNDNISAGGKSEGTGAVEHAQKQKIVPHISQLISAAHENNILVIHNQFVVKNDGKAIGSNAPIFINMKNNQSAFSGTWGAKTVDGIDIAPEDFVLQRDRMSAFHGTELNTILKNLDIDTIIITGVWTNMAVEHTARDGADYGYKVIVVPDATATINDEWQSAAMNYAMNNVATKILTEEIIKEL</sequence>
<protein>
    <submittedName>
        <fullName evidence="4">Cysteine hydrolase</fullName>
    </submittedName>
</protein>
<reference evidence="4 5" key="1">
    <citation type="submission" date="2020-07" db="EMBL/GenBank/DDBJ databases">
        <title>Description of Limosilactobacillus balticus sp. nov., Limosilactobacillus agrestis sp. nov., Limosilactobacillus albertensis sp. nov., Limosilactobacillus rudii sp. nov., Limosilactobacillus fastidiosus sp. nov., five novel Limosilactobacillus species isolated from the vertebrate gastrointestinal tract, and proposal of 6 subspecies of Limosilactobacillus reuteri adapted to the gastrointestinal tract of specific vertebrate hosts.</title>
        <authorList>
            <person name="Li F."/>
            <person name="Cheng C."/>
            <person name="Zheng J."/>
            <person name="Quevedo R.M."/>
            <person name="Li J."/>
            <person name="Roos S."/>
            <person name="Gaenzle M.G."/>
            <person name="Walter J."/>
        </authorList>
    </citation>
    <scope>NUCLEOTIDE SEQUENCE [LARGE SCALE GENOMIC DNA]</scope>
    <source>
        <strain evidence="4 5">BG-MG3-A</strain>
    </source>
</reference>
<evidence type="ECO:0000256" key="2">
    <source>
        <dbReference type="ARBA" id="ARBA00022801"/>
    </source>
</evidence>
<dbReference type="RefSeq" id="WP_182577625.1">
    <property type="nucleotide sequence ID" value="NZ_JACIVE010000009.1"/>
</dbReference>
<dbReference type="PANTHER" id="PTHR43540:SF6">
    <property type="entry name" value="ISOCHORISMATASE-LIKE DOMAIN-CONTAINING PROTEIN"/>
    <property type="match status" value="1"/>
</dbReference>
<dbReference type="SUPFAM" id="SSF52499">
    <property type="entry name" value="Isochorismatase-like hydrolases"/>
    <property type="match status" value="1"/>
</dbReference>
<accession>A0A7W3UFM7</accession>
<dbReference type="AlphaFoldDB" id="A0A7W3UFM7"/>
<keyword evidence="2 4" id="KW-0378">Hydrolase</keyword>
<dbReference type="InterPro" id="IPR050272">
    <property type="entry name" value="Isochorismatase-like_hydrls"/>
</dbReference>
<dbReference type="PANTHER" id="PTHR43540">
    <property type="entry name" value="PEROXYUREIDOACRYLATE/UREIDOACRYLATE AMIDOHYDROLASE-RELATED"/>
    <property type="match status" value="1"/>
</dbReference>
<gene>
    <name evidence="4" type="ORF">H5R92_00075</name>
</gene>
<evidence type="ECO:0000259" key="3">
    <source>
        <dbReference type="Pfam" id="PF00857"/>
    </source>
</evidence>
<dbReference type="Pfam" id="PF00857">
    <property type="entry name" value="Isochorismatase"/>
    <property type="match status" value="1"/>
</dbReference>